<dbReference type="Proteomes" id="UP000272428">
    <property type="component" value="Unassembled WGS sequence"/>
</dbReference>
<dbReference type="AlphaFoldDB" id="A0A495SLX8"/>
<dbReference type="EMBL" id="RBXB01000001">
    <property type="protein sequence ID" value="RKT01096.1"/>
    <property type="molecule type" value="Genomic_DNA"/>
</dbReference>
<protein>
    <submittedName>
        <fullName evidence="1">Uncharacterized protein</fullName>
    </submittedName>
</protein>
<dbReference type="RefSeq" id="WP_121460038.1">
    <property type="nucleotide sequence ID" value="NZ_RBXB01000001.1"/>
</dbReference>
<evidence type="ECO:0000313" key="1">
    <source>
        <dbReference type="EMBL" id="RKT01096.1"/>
    </source>
</evidence>
<accession>A0A495SLX8</accession>
<gene>
    <name evidence="1" type="ORF">BCF58_0310</name>
</gene>
<reference evidence="1 2" key="1">
    <citation type="submission" date="2018-10" db="EMBL/GenBank/DDBJ databases">
        <title>Genomic Encyclopedia of Archaeal and Bacterial Type Strains, Phase II (KMG-II): from individual species to whole genera.</title>
        <authorList>
            <person name="Goeker M."/>
        </authorList>
    </citation>
    <scope>NUCLEOTIDE SEQUENCE [LARGE SCALE GENOMIC DNA]</scope>
    <source>
        <strain evidence="1 2">DSM 14219</strain>
    </source>
</reference>
<sequence>MKSKTIYFIRFFEPVEGKTEYFFSTISSIFNRFDSTVIGYAKQTIYQKSLSVGESFGTKKCVIKKENMN</sequence>
<organism evidence="1 2">
    <name type="scientific">Chryseobacterium defluvii</name>
    <dbReference type="NCBI Taxonomy" id="160396"/>
    <lineage>
        <taxon>Bacteria</taxon>
        <taxon>Pseudomonadati</taxon>
        <taxon>Bacteroidota</taxon>
        <taxon>Flavobacteriia</taxon>
        <taxon>Flavobacteriales</taxon>
        <taxon>Weeksellaceae</taxon>
        <taxon>Chryseobacterium group</taxon>
        <taxon>Chryseobacterium</taxon>
    </lineage>
</organism>
<evidence type="ECO:0000313" key="2">
    <source>
        <dbReference type="Proteomes" id="UP000272428"/>
    </source>
</evidence>
<comment type="caution">
    <text evidence="1">The sequence shown here is derived from an EMBL/GenBank/DDBJ whole genome shotgun (WGS) entry which is preliminary data.</text>
</comment>
<name>A0A495SLX8_9FLAO</name>
<keyword evidence="2" id="KW-1185">Reference proteome</keyword>
<dbReference type="OrthoDB" id="1274343at2"/>
<proteinExistence type="predicted"/>